<dbReference type="Pfam" id="PF00150">
    <property type="entry name" value="Cellulase"/>
    <property type="match status" value="1"/>
</dbReference>
<evidence type="ECO:0000313" key="8">
    <source>
        <dbReference type="Proteomes" id="UP000297149"/>
    </source>
</evidence>
<feature type="domain" description="BACON" evidence="6">
    <location>
        <begin position="76"/>
        <end position="131"/>
    </location>
</feature>
<dbReference type="Proteomes" id="UP000297149">
    <property type="component" value="Chromosome"/>
</dbReference>
<feature type="signal peptide" evidence="4">
    <location>
        <begin position="1"/>
        <end position="28"/>
    </location>
</feature>
<feature type="domain" description="Glycoside hydrolase family 5" evidence="5">
    <location>
        <begin position="256"/>
        <end position="563"/>
    </location>
</feature>
<evidence type="ECO:0000256" key="1">
    <source>
        <dbReference type="ARBA" id="ARBA00022801"/>
    </source>
</evidence>
<name>A0A4P7W4G3_9BACT</name>
<sequence>MVKFIGLKMKILKSIFASMLLVSVCGFATTSCNDDDGYPNKVEFLSGEFVVSKSAMALAGTQPQTLTIKSPVRPSVSSDAAWIHVGEVERSVSSSIYTCVISCDENSAYDVRTGSLTVTAGSESKTVTVTQYGAETVEIVSISSEGGVLAPNGGTFTVNYAATGEVNIEAPQWLTIVGSRSLNECSVEFRYSANNGEAGRSGDIVISLVSDPAISQIVTVSQEKAEISTDMSSSAIELAAKMYAGVNIGNTMEPPSGEGTWGTPVVNQEYIRGLKSLGFNAVRVPCAWDSHVSDAATNTIDPAWLDRVSEVVGYIVAEDMYAIVNIHWDGGWLETSCVNGYDEAVDKKQRDYWTQIANKLNVYDEHLLFAGMNEPGQQDQGAVNSSSINAIKAYQQTFVDAVRATGGNNAKRCLIHQTPYTNIDKGVSSEYSLPSDAVEGRSLVEVHFYDPSDFTLMGKDGEWGAGSKVKFYWGAANHIAGSDRNCTWGEESYVDSQFKKMQDAYVSKGIPVIVGEYAVEIRSTTDFPELDSDKWKASRASWTKYITESAKNHGCVPFYWEIGGDINRNNGAAKNSYLIDALMEGANAGKYPF</sequence>
<dbReference type="Pfam" id="PF13004">
    <property type="entry name" value="BACON"/>
    <property type="match status" value="1"/>
</dbReference>
<organism evidence="7 8">
    <name type="scientific">Duncaniella dubosii</name>
    <dbReference type="NCBI Taxonomy" id="2518971"/>
    <lineage>
        <taxon>Bacteria</taxon>
        <taxon>Pseudomonadati</taxon>
        <taxon>Bacteroidota</taxon>
        <taxon>Bacteroidia</taxon>
        <taxon>Bacteroidales</taxon>
        <taxon>Muribaculaceae</taxon>
        <taxon>Duncaniella</taxon>
    </lineage>
</organism>
<keyword evidence="2 3" id="KW-0326">Glycosidase</keyword>
<feature type="chain" id="PRO_5020281498" evidence="4">
    <location>
        <begin position="29"/>
        <end position="593"/>
    </location>
</feature>
<keyword evidence="4" id="KW-0732">Signal</keyword>
<reference evidence="8" key="1">
    <citation type="submission" date="2019-02" db="EMBL/GenBank/DDBJ databases">
        <title>Isolation and identification of novel species under the genus Muribaculum.</title>
        <authorList>
            <person name="Miyake S."/>
            <person name="Ding Y."/>
            <person name="Low A."/>
            <person name="Soh M."/>
            <person name="Seedorf H."/>
        </authorList>
    </citation>
    <scope>NUCLEOTIDE SEQUENCE [LARGE SCALE GENOMIC DNA]</scope>
    <source>
        <strain evidence="8">H5</strain>
    </source>
</reference>
<evidence type="ECO:0000313" key="7">
    <source>
        <dbReference type="EMBL" id="QCD42340.1"/>
    </source>
</evidence>
<dbReference type="Gene3D" id="3.20.20.80">
    <property type="entry name" value="Glycosidases"/>
    <property type="match status" value="1"/>
</dbReference>
<evidence type="ECO:0000256" key="3">
    <source>
        <dbReference type="RuleBase" id="RU361153"/>
    </source>
</evidence>
<accession>A0A4P7W4G3</accession>
<dbReference type="GO" id="GO:0000272">
    <property type="term" value="P:polysaccharide catabolic process"/>
    <property type="evidence" value="ECO:0007669"/>
    <property type="project" value="InterPro"/>
</dbReference>
<evidence type="ECO:0000256" key="2">
    <source>
        <dbReference type="ARBA" id="ARBA00023295"/>
    </source>
</evidence>
<dbReference type="PANTHER" id="PTHR34142:SF1">
    <property type="entry name" value="GLYCOSIDE HYDROLASE FAMILY 5 DOMAIN-CONTAINING PROTEIN"/>
    <property type="match status" value="1"/>
</dbReference>
<dbReference type="Gene3D" id="2.60.40.10">
    <property type="entry name" value="Immunoglobulins"/>
    <property type="match status" value="2"/>
</dbReference>
<dbReference type="PANTHER" id="PTHR34142">
    <property type="entry name" value="ENDO-BETA-1,4-GLUCANASE A"/>
    <property type="match status" value="1"/>
</dbReference>
<evidence type="ECO:0000259" key="5">
    <source>
        <dbReference type="Pfam" id="PF00150"/>
    </source>
</evidence>
<dbReference type="CDD" id="cd14948">
    <property type="entry name" value="BACON"/>
    <property type="match status" value="2"/>
</dbReference>
<dbReference type="InterPro" id="IPR024361">
    <property type="entry name" value="BACON"/>
</dbReference>
<dbReference type="SUPFAM" id="SSF51445">
    <property type="entry name" value="(Trans)glycosidases"/>
    <property type="match status" value="1"/>
</dbReference>
<dbReference type="InterPro" id="IPR017853">
    <property type="entry name" value="GH"/>
</dbReference>
<keyword evidence="8" id="KW-1185">Reference proteome</keyword>
<proteinExistence type="inferred from homology"/>
<dbReference type="KEGG" id="ddb:E7747_08625"/>
<evidence type="ECO:0000259" key="6">
    <source>
        <dbReference type="Pfam" id="PF13004"/>
    </source>
</evidence>
<dbReference type="InterPro" id="IPR013783">
    <property type="entry name" value="Ig-like_fold"/>
</dbReference>
<keyword evidence="1 3" id="KW-0378">Hydrolase</keyword>
<dbReference type="AlphaFoldDB" id="A0A4P7W4G3"/>
<dbReference type="EMBL" id="CP039396">
    <property type="protein sequence ID" value="QCD42340.1"/>
    <property type="molecule type" value="Genomic_DNA"/>
</dbReference>
<dbReference type="PROSITE" id="PS51257">
    <property type="entry name" value="PROKAR_LIPOPROTEIN"/>
    <property type="match status" value="1"/>
</dbReference>
<evidence type="ECO:0000256" key="4">
    <source>
        <dbReference type="SAM" id="SignalP"/>
    </source>
</evidence>
<dbReference type="InterPro" id="IPR001547">
    <property type="entry name" value="Glyco_hydro_5"/>
</dbReference>
<comment type="similarity">
    <text evidence="3">Belongs to the glycosyl hydrolase 5 (cellulase A) family.</text>
</comment>
<gene>
    <name evidence="7" type="ORF">E7747_08625</name>
</gene>
<dbReference type="GO" id="GO:0004553">
    <property type="term" value="F:hydrolase activity, hydrolyzing O-glycosyl compounds"/>
    <property type="evidence" value="ECO:0007669"/>
    <property type="project" value="InterPro"/>
</dbReference>
<protein>
    <submittedName>
        <fullName evidence="7">Glycosyl hydrolase family 5</fullName>
    </submittedName>
</protein>